<proteinExistence type="inferred from homology"/>
<protein>
    <recommendedName>
        <fullName evidence="8">Glycine transporter domain-containing protein</fullName>
    </recommendedName>
</protein>
<keyword evidence="5 7" id="KW-1133">Transmembrane helix</keyword>
<evidence type="ECO:0000256" key="1">
    <source>
        <dbReference type="ARBA" id="ARBA00004651"/>
    </source>
</evidence>
<evidence type="ECO:0000256" key="7">
    <source>
        <dbReference type="SAM" id="Phobius"/>
    </source>
</evidence>
<dbReference type="PANTHER" id="PTHR30506">
    <property type="entry name" value="INNER MEMBRANE PROTEIN"/>
    <property type="match status" value="1"/>
</dbReference>
<reference evidence="9 10" key="1">
    <citation type="submission" date="2016-05" db="EMBL/GenBank/DDBJ databases">
        <title>Complete genome sequence of Rathayibacter tritici NCPPB 1953.</title>
        <authorList>
            <person name="Park J."/>
            <person name="Lee H.-H."/>
            <person name="Lee S.-W."/>
            <person name="Seo Y.-S."/>
        </authorList>
    </citation>
    <scope>NUCLEOTIDE SEQUENCE [LARGE SCALE GENOMIC DNA]</scope>
    <source>
        <strain evidence="9 10">NCPPB 1953</strain>
    </source>
</reference>
<dbReference type="RefSeq" id="WP_068253654.1">
    <property type="nucleotide sequence ID" value="NZ_CP015515.1"/>
</dbReference>
<organism evidence="9 10">
    <name type="scientific">Rathayibacter tritici</name>
    <dbReference type="NCBI Taxonomy" id="33888"/>
    <lineage>
        <taxon>Bacteria</taxon>
        <taxon>Bacillati</taxon>
        <taxon>Actinomycetota</taxon>
        <taxon>Actinomycetes</taxon>
        <taxon>Micrococcales</taxon>
        <taxon>Microbacteriaceae</taxon>
        <taxon>Rathayibacter</taxon>
    </lineage>
</organism>
<dbReference type="Proteomes" id="UP000077071">
    <property type="component" value="Chromosome"/>
</dbReference>
<evidence type="ECO:0000256" key="5">
    <source>
        <dbReference type="ARBA" id="ARBA00022989"/>
    </source>
</evidence>
<dbReference type="InterPro" id="IPR005115">
    <property type="entry name" value="Gly_transporter"/>
</dbReference>
<evidence type="ECO:0000256" key="4">
    <source>
        <dbReference type="ARBA" id="ARBA00022692"/>
    </source>
</evidence>
<comment type="subcellular location">
    <subcellularLocation>
        <location evidence="1">Cell membrane</location>
        <topology evidence="1">Multi-pass membrane protein</topology>
    </subcellularLocation>
</comment>
<dbReference type="PANTHER" id="PTHR30506:SF3">
    <property type="entry name" value="UPF0126 INNER MEMBRANE PROTEIN YADS-RELATED"/>
    <property type="match status" value="1"/>
</dbReference>
<dbReference type="AlphaFoldDB" id="A0A160KTB5"/>
<evidence type="ECO:0000313" key="10">
    <source>
        <dbReference type="Proteomes" id="UP000077071"/>
    </source>
</evidence>
<feature type="transmembrane region" description="Helical" evidence="7">
    <location>
        <begin position="36"/>
        <end position="55"/>
    </location>
</feature>
<name>A0A160KTB5_9MICO</name>
<keyword evidence="3" id="KW-1003">Cell membrane</keyword>
<evidence type="ECO:0000313" key="9">
    <source>
        <dbReference type="EMBL" id="AND16719.1"/>
    </source>
</evidence>
<gene>
    <name evidence="9" type="ORF">A6122_1583</name>
</gene>
<keyword evidence="10" id="KW-1185">Reference proteome</keyword>
<dbReference type="OrthoDB" id="9791874at2"/>
<dbReference type="GO" id="GO:0005886">
    <property type="term" value="C:plasma membrane"/>
    <property type="evidence" value="ECO:0007669"/>
    <property type="project" value="UniProtKB-SubCell"/>
</dbReference>
<evidence type="ECO:0000256" key="6">
    <source>
        <dbReference type="ARBA" id="ARBA00023136"/>
    </source>
</evidence>
<dbReference type="STRING" id="33888.A6122_1583"/>
<comment type="similarity">
    <text evidence="2">Belongs to the UPF0126 family.</text>
</comment>
<feature type="transmembrane region" description="Helical" evidence="7">
    <location>
        <begin position="181"/>
        <end position="202"/>
    </location>
</feature>
<keyword evidence="4 7" id="KW-0812">Transmembrane</keyword>
<keyword evidence="6 7" id="KW-0472">Membrane</keyword>
<sequence length="222" mass="23214">MAASLFQIPAWADLLAIAIGCLQGAMFAGEFRDRRIDLLGVTIIGTATGLGGGVLRDVLLQTPLVALHSNAYLIVAVTASLLGMLLQHLLNRVDGTITALDALTLGLFGAIGTTKALSLGVPEVPAVFVGTVSAVGGSVVRDILLNRPIALMHVGSLYAVAASVGTGVLVLALRFDVTIDFAAPLAVGVTTLIRLLAVRYGWSLPEQRGLSGVPRLRWRRRT</sequence>
<dbReference type="Pfam" id="PF03458">
    <property type="entry name" value="Gly_transporter"/>
    <property type="match status" value="2"/>
</dbReference>
<evidence type="ECO:0000256" key="2">
    <source>
        <dbReference type="ARBA" id="ARBA00008193"/>
    </source>
</evidence>
<evidence type="ECO:0000259" key="8">
    <source>
        <dbReference type="Pfam" id="PF03458"/>
    </source>
</evidence>
<dbReference type="EMBL" id="CP015515">
    <property type="protein sequence ID" value="AND16719.1"/>
    <property type="molecule type" value="Genomic_DNA"/>
</dbReference>
<dbReference type="PATRIC" id="fig|33888.3.peg.1737"/>
<dbReference type="KEGG" id="rtn:A6122_1583"/>
<feature type="transmembrane region" description="Helical" evidence="7">
    <location>
        <begin position="67"/>
        <end position="86"/>
    </location>
</feature>
<feature type="transmembrane region" description="Helical" evidence="7">
    <location>
        <begin position="6"/>
        <end position="29"/>
    </location>
</feature>
<feature type="domain" description="Glycine transporter" evidence="8">
    <location>
        <begin position="11"/>
        <end position="87"/>
    </location>
</feature>
<feature type="transmembrane region" description="Helical" evidence="7">
    <location>
        <begin position="156"/>
        <end position="175"/>
    </location>
</feature>
<feature type="domain" description="Glycine transporter" evidence="8">
    <location>
        <begin position="99"/>
        <end position="172"/>
    </location>
</feature>
<accession>A0A160KTB5</accession>
<evidence type="ECO:0000256" key="3">
    <source>
        <dbReference type="ARBA" id="ARBA00022475"/>
    </source>
</evidence>